<keyword evidence="1" id="KW-0732">Signal</keyword>
<dbReference type="InterPro" id="IPR011047">
    <property type="entry name" value="Quinoprotein_ADH-like_sf"/>
</dbReference>
<feature type="non-terminal residue" evidence="2">
    <location>
        <position position="391"/>
    </location>
</feature>
<sequence length="391" mass="42977">VSVSYFPKRNALCAAHLTLRVIACVLLLSTSAIAQKVGNAAEEDQYAFMEVSRDVVVKSDVFEQIALHELILARDGKGVFIGSGLPETRRPSHVEFLSLKNTGLSQRVTQIAHWQGLVGAPFACFWCNEAEGNNAKDNDTAGMEISILGAGPPHRVRIPSDPPISNIVAANWSRGFVVERIEKPIEGKGGDNVERLRLWDIETAELLQEFETVSSVAAVALSPDGRYLAAAGLPLQTSQPSEQPPNSKSAILTVWDTTTGEFVFARNMGYYVWNVQFSPSGDKLLCSGIADQFVAGKGVGYTDVITLSRPGWSWRYENETENWHPAAFYDENRVVVEGTASQVFLLDLRRSEVLTTLDTKQEGVAAFLIHDGFLLTGGFDGTLCRWRLEER</sequence>
<dbReference type="PANTHER" id="PTHR19879:SF9">
    <property type="entry name" value="TRANSCRIPTION INITIATION FACTOR TFIID SUBUNIT 5"/>
    <property type="match status" value="1"/>
</dbReference>
<protein>
    <recommendedName>
        <fullName evidence="4">WD40 repeat domain-containing protein</fullName>
    </recommendedName>
</protein>
<evidence type="ECO:0000313" key="2">
    <source>
        <dbReference type="EMBL" id="RCS56240.1"/>
    </source>
</evidence>
<dbReference type="Gene3D" id="2.130.10.10">
    <property type="entry name" value="YVTN repeat-like/Quinoprotein amine dehydrogenase"/>
    <property type="match status" value="2"/>
</dbReference>
<organism evidence="2 3">
    <name type="scientific">Bremerella cremea</name>
    <dbReference type="NCBI Taxonomy" id="1031537"/>
    <lineage>
        <taxon>Bacteria</taxon>
        <taxon>Pseudomonadati</taxon>
        <taxon>Planctomycetota</taxon>
        <taxon>Planctomycetia</taxon>
        <taxon>Pirellulales</taxon>
        <taxon>Pirellulaceae</taxon>
        <taxon>Bremerella</taxon>
    </lineage>
</organism>
<dbReference type="PANTHER" id="PTHR19879">
    <property type="entry name" value="TRANSCRIPTION INITIATION FACTOR TFIID"/>
    <property type="match status" value="1"/>
</dbReference>
<reference evidence="2 3" key="1">
    <citation type="submission" date="2018-07" db="EMBL/GenBank/DDBJ databases">
        <title>Comparative genomes isolates from brazilian mangrove.</title>
        <authorList>
            <person name="De Araujo J.E."/>
            <person name="Taketani R.G."/>
            <person name="Silva M.C.P."/>
            <person name="Lourenco M.V."/>
            <person name="Oliveira V.M."/>
            <person name="Andreote F.D."/>
        </authorList>
    </citation>
    <scope>NUCLEOTIDE SEQUENCE [LARGE SCALE GENOMIC DNA]</scope>
    <source>
        <strain evidence="2 3">HEX PRIS-MGV</strain>
    </source>
</reference>
<dbReference type="Proteomes" id="UP000253562">
    <property type="component" value="Unassembled WGS sequence"/>
</dbReference>
<evidence type="ECO:0000256" key="1">
    <source>
        <dbReference type="SAM" id="SignalP"/>
    </source>
</evidence>
<gene>
    <name evidence="2" type="ORF">DTL42_00005</name>
</gene>
<proteinExistence type="predicted"/>
<feature type="signal peptide" evidence="1">
    <location>
        <begin position="1"/>
        <end position="34"/>
    </location>
</feature>
<evidence type="ECO:0008006" key="4">
    <source>
        <dbReference type="Google" id="ProtNLM"/>
    </source>
</evidence>
<comment type="caution">
    <text evidence="2">The sequence shown here is derived from an EMBL/GenBank/DDBJ whole genome shotgun (WGS) entry which is preliminary data.</text>
</comment>
<dbReference type="SUPFAM" id="SSF50998">
    <property type="entry name" value="Quinoprotein alcohol dehydrogenase-like"/>
    <property type="match status" value="1"/>
</dbReference>
<dbReference type="AlphaFoldDB" id="A0A368KZH1"/>
<feature type="non-terminal residue" evidence="2">
    <location>
        <position position="1"/>
    </location>
</feature>
<name>A0A368KZH1_9BACT</name>
<dbReference type="EMBL" id="QPEX01000001">
    <property type="protein sequence ID" value="RCS56240.1"/>
    <property type="molecule type" value="Genomic_DNA"/>
</dbReference>
<accession>A0A368KZH1</accession>
<evidence type="ECO:0000313" key="3">
    <source>
        <dbReference type="Proteomes" id="UP000253562"/>
    </source>
</evidence>
<dbReference type="InterPro" id="IPR015943">
    <property type="entry name" value="WD40/YVTN_repeat-like_dom_sf"/>
</dbReference>
<feature type="chain" id="PRO_5016719938" description="WD40 repeat domain-containing protein" evidence="1">
    <location>
        <begin position="35"/>
        <end position="391"/>
    </location>
</feature>